<dbReference type="EMBL" id="JBHLTN010000018">
    <property type="protein sequence ID" value="MFC0592972.1"/>
    <property type="molecule type" value="Genomic_DNA"/>
</dbReference>
<evidence type="ECO:0000256" key="6">
    <source>
        <dbReference type="ARBA" id="ARBA00022989"/>
    </source>
</evidence>
<keyword evidence="11" id="KW-1185">Reference proteome</keyword>
<dbReference type="EC" id="2.4.-.-" evidence="10"/>
<feature type="transmembrane region" description="Helical" evidence="8">
    <location>
        <begin position="250"/>
        <end position="270"/>
    </location>
</feature>
<evidence type="ECO:0000256" key="4">
    <source>
        <dbReference type="ARBA" id="ARBA00022679"/>
    </source>
</evidence>
<keyword evidence="5 8" id="KW-0812">Transmembrane</keyword>
<feature type="transmembrane region" description="Helical" evidence="8">
    <location>
        <begin position="282"/>
        <end position="301"/>
    </location>
</feature>
<feature type="transmembrane region" description="Helical" evidence="8">
    <location>
        <begin position="157"/>
        <end position="187"/>
    </location>
</feature>
<keyword evidence="6 8" id="KW-1133">Transmembrane helix</keyword>
<evidence type="ECO:0000313" key="10">
    <source>
        <dbReference type="EMBL" id="MFC0592972.1"/>
    </source>
</evidence>
<evidence type="ECO:0000256" key="7">
    <source>
        <dbReference type="ARBA" id="ARBA00023136"/>
    </source>
</evidence>
<keyword evidence="2" id="KW-1003">Cell membrane</keyword>
<evidence type="ECO:0000313" key="11">
    <source>
        <dbReference type="Proteomes" id="UP001589834"/>
    </source>
</evidence>
<dbReference type="PANTHER" id="PTHR33908">
    <property type="entry name" value="MANNOSYLTRANSFERASE YKCB-RELATED"/>
    <property type="match status" value="1"/>
</dbReference>
<feature type="transmembrane region" description="Helical" evidence="8">
    <location>
        <begin position="104"/>
        <end position="120"/>
    </location>
</feature>
<dbReference type="Pfam" id="PF13231">
    <property type="entry name" value="PMT_2"/>
    <property type="match status" value="1"/>
</dbReference>
<dbReference type="PANTHER" id="PTHR33908:SF9">
    <property type="entry name" value="BLL5595 PROTEIN"/>
    <property type="match status" value="1"/>
</dbReference>
<evidence type="ECO:0000256" key="3">
    <source>
        <dbReference type="ARBA" id="ARBA00022676"/>
    </source>
</evidence>
<dbReference type="InterPro" id="IPR038731">
    <property type="entry name" value="RgtA/B/C-like"/>
</dbReference>
<organism evidence="10 11">
    <name type="scientific">Ottowia pentelensis</name>
    <dbReference type="NCBI Taxonomy" id="511108"/>
    <lineage>
        <taxon>Bacteria</taxon>
        <taxon>Pseudomonadati</taxon>
        <taxon>Pseudomonadota</taxon>
        <taxon>Betaproteobacteria</taxon>
        <taxon>Burkholderiales</taxon>
        <taxon>Comamonadaceae</taxon>
        <taxon>Ottowia</taxon>
    </lineage>
</organism>
<gene>
    <name evidence="10" type="ORF">ACFFGG_10410</name>
</gene>
<feature type="transmembrane region" description="Helical" evidence="8">
    <location>
        <begin position="342"/>
        <end position="360"/>
    </location>
</feature>
<evidence type="ECO:0000256" key="8">
    <source>
        <dbReference type="SAM" id="Phobius"/>
    </source>
</evidence>
<accession>A0ABV6PSZ6</accession>
<protein>
    <submittedName>
        <fullName evidence="10">Glycosyltransferase family 39 protein</fullName>
        <ecNumber evidence="10">2.4.-.-</ecNumber>
    </submittedName>
</protein>
<evidence type="ECO:0000259" key="9">
    <source>
        <dbReference type="Pfam" id="PF13231"/>
    </source>
</evidence>
<feature type="transmembrane region" description="Helical" evidence="8">
    <location>
        <begin position="62"/>
        <end position="92"/>
    </location>
</feature>
<dbReference type="GO" id="GO:0016757">
    <property type="term" value="F:glycosyltransferase activity"/>
    <property type="evidence" value="ECO:0007669"/>
    <property type="project" value="UniProtKB-KW"/>
</dbReference>
<dbReference type="InterPro" id="IPR050297">
    <property type="entry name" value="LipidA_mod_glycosyltrf_83"/>
</dbReference>
<reference evidence="10 11" key="1">
    <citation type="submission" date="2024-09" db="EMBL/GenBank/DDBJ databases">
        <authorList>
            <person name="Sun Q."/>
            <person name="Mori K."/>
        </authorList>
    </citation>
    <scope>NUCLEOTIDE SEQUENCE [LARGE SCALE GENOMIC DNA]</scope>
    <source>
        <strain evidence="10 11">NCAIM B.02336</strain>
    </source>
</reference>
<comment type="subcellular location">
    <subcellularLocation>
        <location evidence="1">Cell membrane</location>
        <topology evidence="1">Multi-pass membrane protein</topology>
    </subcellularLocation>
</comment>
<evidence type="ECO:0000256" key="1">
    <source>
        <dbReference type="ARBA" id="ARBA00004651"/>
    </source>
</evidence>
<keyword evidence="4 10" id="KW-0808">Transferase</keyword>
<evidence type="ECO:0000256" key="2">
    <source>
        <dbReference type="ARBA" id="ARBA00022475"/>
    </source>
</evidence>
<proteinExistence type="predicted"/>
<feature type="transmembrane region" description="Helical" evidence="8">
    <location>
        <begin position="313"/>
        <end position="330"/>
    </location>
</feature>
<keyword evidence="7 8" id="KW-0472">Membrane</keyword>
<feature type="transmembrane region" description="Helical" evidence="8">
    <location>
        <begin position="12"/>
        <end position="32"/>
    </location>
</feature>
<evidence type="ECO:0000256" key="5">
    <source>
        <dbReference type="ARBA" id="ARBA00022692"/>
    </source>
</evidence>
<name>A0ABV6PSZ6_9BURK</name>
<feature type="transmembrane region" description="Helical" evidence="8">
    <location>
        <begin position="199"/>
        <end position="217"/>
    </location>
</feature>
<comment type="caution">
    <text evidence="10">The sequence shown here is derived from an EMBL/GenBank/DDBJ whole genome shotgun (WGS) entry which is preliminary data.</text>
</comment>
<dbReference type="RefSeq" id="WP_377553382.1">
    <property type="nucleotide sequence ID" value="NZ_JBHUFY010000007.1"/>
</dbReference>
<sequence length="498" mass="55334">MTAAGRPIRRWPLWAWALAAYVLAWTLLPALLAPSLQLDVVEGIAWGQAWQWGYYKHPPLPAWLLFAAFQLLGRFGPYLLGQLAVLLTLFYVHRLARALLGPERAALAALLLYAVYYYTWPTLEFNHNVAQLPAWAALAWHAHQLMFGAPERARRHWLWLGVWAGLGLLAKYSTAVLLLCLAAGLLWHEPRALRRPGPWLALTVAGLILAPHALWLVQHGGLPFEYFAARADGGPHRDHASGLEFLLMQLLAHVPLLVIALACGLLPWRWRWQQVEPAQRRWLLGVALAPALLVAAGGSLLGARLHPMWGTPMWNLSAVLLLAGFAPEWLARKRVALGRALALWLAAITLAMLWYLGWSWQGRAQPARMDWPAQALGDQAQRQWQQLASCPLRVVAGSIWEAGLVAEGVRPMAAVLVDVNPVYSPSITPERLRREGALLVWHVGDYDGAPAAPVLDQAPPGSWRVSQGEWSIAWPRHVGGEPLHIAWRAYVPPACQRP</sequence>
<keyword evidence="3 10" id="KW-0328">Glycosyltransferase</keyword>
<feature type="domain" description="Glycosyltransferase RgtA/B/C/D-like" evidence="9">
    <location>
        <begin position="56"/>
        <end position="215"/>
    </location>
</feature>
<dbReference type="Proteomes" id="UP001589834">
    <property type="component" value="Unassembled WGS sequence"/>
</dbReference>